<keyword evidence="1" id="KW-0175">Coiled coil</keyword>
<keyword evidence="3" id="KW-1185">Reference proteome</keyword>
<sequence length="392" mass="43589">MGTSQDFMVSPGSAEKFPAFIDILSQKPSWKDATMQGLIQRLKDNMAHVKKDMAPYIADDLVLHVIKDLEGMTPSIAQDITKSPVYRAVSSGLPSSKAIIYPDWFFLASVYGDWGEEFPADKVSWPRALGKFYCEEYSLEASTLQGQNRPGRRVSATANAEGISKTVPNIATVIQRPLINPSGGDAMIAETLDAKGLFDKLRALPDGPVVPDRLVVVEKKVEALLSHGDHSKHRATEDALAETQKDVEALQNQIKKFLATIDSQSQKIHHLEEENKAIRADFRDFQAEVNNNINNKLTAEMNSLGSTIKNTETSIRSEIHTKIREVDKGFGETINTLNAQMEKQNVRLSEQILRINELGRVADQVVSKVASLFKRKSDENPEGRNESKRQCT</sequence>
<comment type="caution">
    <text evidence="2">The sequence shown here is derived from an EMBL/GenBank/DDBJ whole genome shotgun (WGS) entry which is preliminary data.</text>
</comment>
<feature type="coiled-coil region" evidence="1">
    <location>
        <begin position="233"/>
        <end position="288"/>
    </location>
</feature>
<organism evidence="2 3">
    <name type="scientific">Fusarium torulosum</name>
    <dbReference type="NCBI Taxonomy" id="33205"/>
    <lineage>
        <taxon>Eukaryota</taxon>
        <taxon>Fungi</taxon>
        <taxon>Dikarya</taxon>
        <taxon>Ascomycota</taxon>
        <taxon>Pezizomycotina</taxon>
        <taxon>Sordariomycetes</taxon>
        <taxon>Hypocreomycetidae</taxon>
        <taxon>Hypocreales</taxon>
        <taxon>Nectriaceae</taxon>
        <taxon>Fusarium</taxon>
    </lineage>
</organism>
<dbReference type="EMBL" id="ONZP01000550">
    <property type="protein sequence ID" value="SPJ87034.1"/>
    <property type="molecule type" value="Genomic_DNA"/>
</dbReference>
<gene>
    <name evidence="2" type="ORF">FTOL_12059</name>
</gene>
<dbReference type="Proteomes" id="UP001187734">
    <property type="component" value="Unassembled WGS sequence"/>
</dbReference>
<protein>
    <submittedName>
        <fullName evidence="2">Uncharacterized protein</fullName>
    </submittedName>
</protein>
<proteinExistence type="predicted"/>
<name>A0AAE8SP04_9HYPO</name>
<dbReference type="AlphaFoldDB" id="A0AAE8SP04"/>
<accession>A0AAE8SP04</accession>
<evidence type="ECO:0000313" key="2">
    <source>
        <dbReference type="EMBL" id="SPJ87034.1"/>
    </source>
</evidence>
<evidence type="ECO:0000256" key="1">
    <source>
        <dbReference type="SAM" id="Coils"/>
    </source>
</evidence>
<evidence type="ECO:0000313" key="3">
    <source>
        <dbReference type="Proteomes" id="UP001187734"/>
    </source>
</evidence>
<reference evidence="2" key="1">
    <citation type="submission" date="2018-03" db="EMBL/GenBank/DDBJ databases">
        <authorList>
            <person name="Guldener U."/>
        </authorList>
    </citation>
    <scope>NUCLEOTIDE SEQUENCE</scope>
</reference>